<dbReference type="InterPro" id="IPR051620">
    <property type="entry name" value="ORF904-like_C"/>
</dbReference>
<proteinExistence type="predicted"/>
<dbReference type="EMBL" id="JAXCLW010000001">
    <property type="protein sequence ID" value="MDY0882292.1"/>
    <property type="molecule type" value="Genomic_DNA"/>
</dbReference>
<dbReference type="PANTHER" id="PTHR35372:SF2">
    <property type="entry name" value="SF3 HELICASE DOMAIN-CONTAINING PROTEIN"/>
    <property type="match status" value="1"/>
</dbReference>
<dbReference type="PROSITE" id="PS51206">
    <property type="entry name" value="SF3_HELICASE_1"/>
    <property type="match status" value="1"/>
</dbReference>
<sequence>MSESAKPLAGIAAMFEKPQPRAQRRDLDLAKLPRNDYGNAQRLIERFGRDLMYVDEHGWYVWDGRRWSGEAGDVRALMMAHQTAEAIKKEAAALKEEMLGIFDLPMADRPPGFDREETEDAIKKHWSFAVASGNTNKANAMLQAAIPYLRVSPRELDADNWLLNVLNGTLELRYITGDGHPGIRLREHRREDRITLLANVTYDPQAQAPIWNKTVDRVLPVAPVRIYLQTYLGLCLTGDVSEQKIAILSGVGANGKSTIVDAAHHLLDDYAAITPIQTLMYDDRRSGSQASPDVARLEGKRLVLASEPEVGQRLSESFVKMVTSGEPIAARHLNKGFFEYLPRFKLGVSVNIKPTVQGQDHGIWRRITIVPFDVVIPEEERDKQLGEKLVPERSGILNWLLEGLTRWFADGRLVTPDEVKAATEDYRESTQPFSQFVKSALRESPGATVTAKRVYELYKEWCDANAYEPLSQSKIGRLLDNMGFKKHKVGIVYYVNTELVVETFKQPKPVETDDDDGGGDGSPEPPPPEMDS</sequence>
<feature type="domain" description="SF3 helicase" evidence="5">
    <location>
        <begin position="223"/>
        <end position="385"/>
    </location>
</feature>
<dbReference type="Proteomes" id="UP001279642">
    <property type="component" value="Unassembled WGS sequence"/>
</dbReference>
<dbReference type="NCBIfam" id="TIGR01613">
    <property type="entry name" value="primase_Cterm"/>
    <property type="match status" value="1"/>
</dbReference>
<evidence type="ECO:0000313" key="7">
    <source>
        <dbReference type="Proteomes" id="UP001279642"/>
    </source>
</evidence>
<name>A0ABU5E8Q2_9PROT</name>
<evidence type="ECO:0000256" key="4">
    <source>
        <dbReference type="SAM" id="MobiDB-lite"/>
    </source>
</evidence>
<reference evidence="6 7" key="1">
    <citation type="journal article" date="2016" name="Antonie Van Leeuwenhoek">
        <title>Dongia soli sp. nov., isolated from soil from Dokdo, Korea.</title>
        <authorList>
            <person name="Kim D.U."/>
            <person name="Lee H."/>
            <person name="Kim H."/>
            <person name="Kim S.G."/>
            <person name="Ka J.O."/>
        </authorList>
    </citation>
    <scope>NUCLEOTIDE SEQUENCE [LARGE SCALE GENOMIC DNA]</scope>
    <source>
        <strain evidence="6 7">D78</strain>
    </source>
</reference>
<feature type="region of interest" description="Disordered" evidence="4">
    <location>
        <begin position="505"/>
        <end position="532"/>
    </location>
</feature>
<dbReference type="InterPro" id="IPR006500">
    <property type="entry name" value="Helicase_put_C_phage/plasmid"/>
</dbReference>
<evidence type="ECO:0000313" key="6">
    <source>
        <dbReference type="EMBL" id="MDY0882292.1"/>
    </source>
</evidence>
<evidence type="ECO:0000259" key="5">
    <source>
        <dbReference type="PROSITE" id="PS51206"/>
    </source>
</evidence>
<comment type="caution">
    <text evidence="6">The sequence shown here is derived from an EMBL/GenBank/DDBJ whole genome shotgun (WGS) entry which is preliminary data.</text>
</comment>
<keyword evidence="2" id="KW-0378">Hydrolase</keyword>
<evidence type="ECO:0000256" key="1">
    <source>
        <dbReference type="ARBA" id="ARBA00022741"/>
    </source>
</evidence>
<organism evidence="6 7">
    <name type="scientific">Dongia soli</name>
    <dbReference type="NCBI Taxonomy" id="600628"/>
    <lineage>
        <taxon>Bacteria</taxon>
        <taxon>Pseudomonadati</taxon>
        <taxon>Pseudomonadota</taxon>
        <taxon>Alphaproteobacteria</taxon>
        <taxon>Rhodospirillales</taxon>
        <taxon>Dongiaceae</taxon>
        <taxon>Dongia</taxon>
    </lineage>
</organism>
<keyword evidence="3" id="KW-0067">ATP-binding</keyword>
<accession>A0ABU5E8Q2</accession>
<dbReference type="SUPFAM" id="SSF52540">
    <property type="entry name" value="P-loop containing nucleoside triphosphate hydrolases"/>
    <property type="match status" value="1"/>
</dbReference>
<keyword evidence="7" id="KW-1185">Reference proteome</keyword>
<feature type="compositionally biased region" description="Pro residues" evidence="4">
    <location>
        <begin position="523"/>
        <end position="532"/>
    </location>
</feature>
<dbReference type="Gene3D" id="3.40.50.300">
    <property type="entry name" value="P-loop containing nucleotide triphosphate hydrolases"/>
    <property type="match status" value="1"/>
</dbReference>
<protein>
    <submittedName>
        <fullName evidence="6">Phage/plasmid primase, P4 family</fullName>
    </submittedName>
</protein>
<dbReference type="InterPro" id="IPR014015">
    <property type="entry name" value="Helicase_SF3_DNA-vir"/>
</dbReference>
<dbReference type="InterPro" id="IPR027417">
    <property type="entry name" value="P-loop_NTPase"/>
</dbReference>
<dbReference type="Pfam" id="PF08706">
    <property type="entry name" value="D5_N"/>
    <property type="match status" value="1"/>
</dbReference>
<evidence type="ECO:0000256" key="2">
    <source>
        <dbReference type="ARBA" id="ARBA00022801"/>
    </source>
</evidence>
<dbReference type="InterPro" id="IPR014818">
    <property type="entry name" value="Phage/plasmid_primase_P4_C"/>
</dbReference>
<evidence type="ECO:0000256" key="3">
    <source>
        <dbReference type="ARBA" id="ARBA00022840"/>
    </source>
</evidence>
<gene>
    <name evidence="6" type="ORF">SMD27_05530</name>
</gene>
<dbReference type="SMART" id="SM00885">
    <property type="entry name" value="D5_N"/>
    <property type="match status" value="1"/>
</dbReference>
<dbReference type="RefSeq" id="WP_320507317.1">
    <property type="nucleotide sequence ID" value="NZ_JAXCLW010000001.1"/>
</dbReference>
<keyword evidence="1" id="KW-0547">Nucleotide-binding</keyword>
<dbReference type="PANTHER" id="PTHR35372">
    <property type="entry name" value="ATP BINDING PROTEIN-RELATED"/>
    <property type="match status" value="1"/>
</dbReference>